<name>A0A7R8AKP0_9EURO</name>
<protein>
    <submittedName>
        <fullName evidence="2">Uncharacterized protein</fullName>
    </submittedName>
</protein>
<proteinExistence type="predicted"/>
<dbReference type="AlphaFoldDB" id="A0A7R8AKP0"/>
<keyword evidence="3" id="KW-1185">Reference proteome</keyword>
<dbReference type="KEGG" id="apuu:APUU_21337S"/>
<organism evidence="2 3">
    <name type="scientific">Aspergillus puulaauensis</name>
    <dbReference type="NCBI Taxonomy" id="1220207"/>
    <lineage>
        <taxon>Eukaryota</taxon>
        <taxon>Fungi</taxon>
        <taxon>Dikarya</taxon>
        <taxon>Ascomycota</taxon>
        <taxon>Pezizomycotina</taxon>
        <taxon>Eurotiomycetes</taxon>
        <taxon>Eurotiomycetidae</taxon>
        <taxon>Eurotiales</taxon>
        <taxon>Aspergillaceae</taxon>
        <taxon>Aspergillus</taxon>
    </lineage>
</organism>
<sequence length="291" mass="32819">MRVPLFFLFALCISKAAAFGLYGCYERLLYWQAYQMDEGSKKQKIAPACARDPKTAQAVGPVTGGRCNLRQFLYYITSDEAEKGFIADKNNLKDADLAKEKTDLDEVAKKMYHAHVGKTYKQGYIYQGLSSNSGINEVIDNVAGFIQQRGWDNGDRKPAQELFDQAEKARSRVEFGRKATMFRDIGAEIRKKYDREVWDKQPKNKNGEINKYAPKVDEGLVRERIIIPPGATEGWISCQPEAAQNSINAAGKGPVDLKEEFVQPWKHKDDAHQMNIQAAKNAKAKITECRA</sequence>
<dbReference type="Proteomes" id="UP000654913">
    <property type="component" value="Chromosome 2"/>
</dbReference>
<reference evidence="2" key="1">
    <citation type="submission" date="2021-01" db="EMBL/GenBank/DDBJ databases">
        <authorList>
            <consortium name="Aspergillus puulaauensis MK2 genome sequencing consortium"/>
            <person name="Kazuki M."/>
            <person name="Futagami T."/>
        </authorList>
    </citation>
    <scope>NUCLEOTIDE SEQUENCE</scope>
    <source>
        <strain evidence="2">MK2</strain>
    </source>
</reference>
<evidence type="ECO:0000313" key="2">
    <source>
        <dbReference type="EMBL" id="BCS20905.1"/>
    </source>
</evidence>
<dbReference type="OrthoDB" id="4408124at2759"/>
<keyword evidence="1" id="KW-0732">Signal</keyword>
<feature type="signal peptide" evidence="1">
    <location>
        <begin position="1"/>
        <end position="18"/>
    </location>
</feature>
<reference evidence="2" key="2">
    <citation type="submission" date="2021-02" db="EMBL/GenBank/DDBJ databases">
        <title>Aspergillus puulaauensis MK2 genome sequence.</title>
        <authorList>
            <person name="Futagami T."/>
            <person name="Mori K."/>
            <person name="Kadooka C."/>
            <person name="Tanaka T."/>
        </authorList>
    </citation>
    <scope>NUCLEOTIDE SEQUENCE</scope>
    <source>
        <strain evidence="2">MK2</strain>
    </source>
</reference>
<evidence type="ECO:0000313" key="3">
    <source>
        <dbReference type="Proteomes" id="UP000654913"/>
    </source>
</evidence>
<feature type="chain" id="PRO_5031436920" evidence="1">
    <location>
        <begin position="19"/>
        <end position="291"/>
    </location>
</feature>
<dbReference type="GeneID" id="64970910"/>
<gene>
    <name evidence="2" type="ORF">APUU_21337S</name>
</gene>
<dbReference type="RefSeq" id="XP_041553099.1">
    <property type="nucleotide sequence ID" value="XM_041700078.1"/>
</dbReference>
<accession>A0A7R8AKP0</accession>
<dbReference type="EMBL" id="AP024444">
    <property type="protein sequence ID" value="BCS20905.1"/>
    <property type="molecule type" value="Genomic_DNA"/>
</dbReference>
<evidence type="ECO:0000256" key="1">
    <source>
        <dbReference type="SAM" id="SignalP"/>
    </source>
</evidence>